<dbReference type="InterPro" id="IPR038765">
    <property type="entry name" value="Papain-like_cys_pep_sf"/>
</dbReference>
<evidence type="ECO:0000256" key="4">
    <source>
        <dbReference type="ARBA" id="ARBA00022807"/>
    </source>
</evidence>
<dbReference type="Pfam" id="PF12913">
    <property type="entry name" value="SH3_6"/>
    <property type="match status" value="1"/>
</dbReference>
<dbReference type="AlphaFoldDB" id="A0A927WSC8"/>
<comment type="caution">
    <text evidence="7">The sequence shown here is derived from an EMBL/GenBank/DDBJ whole genome shotgun (WGS) entry which is preliminary data.</text>
</comment>
<dbReference type="Proteomes" id="UP000761380">
    <property type="component" value="Unassembled WGS sequence"/>
</dbReference>
<evidence type="ECO:0000256" key="2">
    <source>
        <dbReference type="ARBA" id="ARBA00022670"/>
    </source>
</evidence>
<dbReference type="InterPro" id="IPR039439">
    <property type="entry name" value="SH3b1_dom"/>
</dbReference>
<dbReference type="InterPro" id="IPR000064">
    <property type="entry name" value="NLP_P60_dom"/>
</dbReference>
<evidence type="ECO:0000259" key="6">
    <source>
        <dbReference type="PROSITE" id="PS51935"/>
    </source>
</evidence>
<dbReference type="GO" id="GO:0008234">
    <property type="term" value="F:cysteine-type peptidase activity"/>
    <property type="evidence" value="ECO:0007669"/>
    <property type="project" value="UniProtKB-KW"/>
</dbReference>
<evidence type="ECO:0000256" key="3">
    <source>
        <dbReference type="ARBA" id="ARBA00022801"/>
    </source>
</evidence>
<keyword evidence="3" id="KW-0378">Hydrolase</keyword>
<dbReference type="GO" id="GO:0006508">
    <property type="term" value="P:proteolysis"/>
    <property type="evidence" value="ECO:0007669"/>
    <property type="project" value="UniProtKB-KW"/>
</dbReference>
<dbReference type="Pfam" id="PF00877">
    <property type="entry name" value="NLPC_P60"/>
    <property type="match status" value="1"/>
</dbReference>
<proteinExistence type="inferred from homology"/>
<dbReference type="EMBL" id="SVBY01000028">
    <property type="protein sequence ID" value="MBE6092554.1"/>
    <property type="molecule type" value="Genomic_DNA"/>
</dbReference>
<dbReference type="Gene3D" id="3.90.1720.10">
    <property type="entry name" value="endopeptidase domain like (from Nostoc punctiforme)"/>
    <property type="match status" value="1"/>
</dbReference>
<dbReference type="PIRSF" id="PIRSF019015">
    <property type="entry name" value="P60_peptidase_YkfC"/>
    <property type="match status" value="1"/>
</dbReference>
<protein>
    <recommendedName>
        <fullName evidence="6">NlpC/P60 domain-containing protein</fullName>
    </recommendedName>
</protein>
<sequence length="470" mass="51836">MANNIVELLHVKIRKGSLSMKKKILTAVSGCCLGLCSMMFSPLPVFAADSIAITGQLATPSYWTKHTVNGDKVLLPQQEINTINRTMREKSTSLVDLAAYNINKSAADVKEMILAAQQDYRGEETPGEAYDANGKQVPTEHFKQVKANCNLEGLTGNITGQYALITERTNMRLLPTADNYFDDVTCLHYDSMQATALDPAEPVIILHKSKDGAFAFCQARHYTGWVSLGALAVTDRQHWQRYVNPKDFLVVTANKKVVAVGGAWTVLFQMGSVIPLASNKLQPHDTWLAYVPVEVNGVLSEATVKITDDDSVHKGFLPCTQNNFIRQSMKFLGDEYGWGGMDDSVDCSSFVADIYRSMGIELPRDADQQELAMPQSLKFEGLNTAQRFAKVKEAPVGALLFKPGHVMMYLGQDAKGNPLVIHSASSYFTFDKGQKQKHYIRKVLVSDLQFQNGKAIKTIDGLTSAGFCTK</sequence>
<feature type="chain" id="PRO_5038127591" description="NlpC/P60 domain-containing protein" evidence="5">
    <location>
        <begin position="48"/>
        <end position="470"/>
    </location>
</feature>
<dbReference type="PROSITE" id="PS51935">
    <property type="entry name" value="NLPC_P60"/>
    <property type="match status" value="1"/>
</dbReference>
<gene>
    <name evidence="7" type="ORF">E7201_05205</name>
</gene>
<accession>A0A927WSC8</accession>
<keyword evidence="5" id="KW-0732">Signal</keyword>
<feature type="domain" description="NlpC/P60" evidence="6">
    <location>
        <begin position="318"/>
        <end position="451"/>
    </location>
</feature>
<name>A0A927WSC8_SELRU</name>
<comment type="similarity">
    <text evidence="1">Belongs to the peptidase C40 family.</text>
</comment>
<reference evidence="7" key="1">
    <citation type="submission" date="2019-04" db="EMBL/GenBank/DDBJ databases">
        <title>Evolution of Biomass-Degrading Anaerobic Consortia Revealed by Metagenomics.</title>
        <authorList>
            <person name="Peng X."/>
        </authorList>
    </citation>
    <scope>NUCLEOTIDE SEQUENCE</scope>
    <source>
        <strain evidence="7">SIG240</strain>
    </source>
</reference>
<evidence type="ECO:0000313" key="8">
    <source>
        <dbReference type="Proteomes" id="UP000761380"/>
    </source>
</evidence>
<dbReference type="InterPro" id="IPR027017">
    <property type="entry name" value="P60_peptidase_YkfC"/>
</dbReference>
<evidence type="ECO:0000256" key="1">
    <source>
        <dbReference type="ARBA" id="ARBA00007074"/>
    </source>
</evidence>
<evidence type="ECO:0000313" key="7">
    <source>
        <dbReference type="EMBL" id="MBE6092554.1"/>
    </source>
</evidence>
<dbReference type="SUPFAM" id="SSF54001">
    <property type="entry name" value="Cysteine proteinases"/>
    <property type="match status" value="1"/>
</dbReference>
<dbReference type="PANTHER" id="PTHR47053:SF1">
    <property type="entry name" value="MUREIN DD-ENDOPEPTIDASE MEPH-RELATED"/>
    <property type="match status" value="1"/>
</dbReference>
<keyword evidence="4" id="KW-0788">Thiol protease</keyword>
<dbReference type="InterPro" id="IPR051202">
    <property type="entry name" value="Peptidase_C40"/>
</dbReference>
<evidence type="ECO:0000256" key="5">
    <source>
        <dbReference type="SAM" id="SignalP"/>
    </source>
</evidence>
<keyword evidence="2" id="KW-0645">Protease</keyword>
<organism evidence="7 8">
    <name type="scientific">Selenomonas ruminantium</name>
    <dbReference type="NCBI Taxonomy" id="971"/>
    <lineage>
        <taxon>Bacteria</taxon>
        <taxon>Bacillati</taxon>
        <taxon>Bacillota</taxon>
        <taxon>Negativicutes</taxon>
        <taxon>Selenomonadales</taxon>
        <taxon>Selenomonadaceae</taxon>
        <taxon>Selenomonas</taxon>
    </lineage>
</organism>
<dbReference type="PANTHER" id="PTHR47053">
    <property type="entry name" value="MUREIN DD-ENDOPEPTIDASE MEPH-RELATED"/>
    <property type="match status" value="1"/>
</dbReference>
<feature type="signal peptide" evidence="5">
    <location>
        <begin position="1"/>
        <end position="47"/>
    </location>
</feature>